<feature type="domain" description="Galactose oxidase-like Early set" evidence="3">
    <location>
        <begin position="414"/>
        <end position="509"/>
    </location>
</feature>
<dbReference type="Pfam" id="PF09118">
    <property type="entry name" value="GO-like_E_set"/>
    <property type="match status" value="1"/>
</dbReference>
<dbReference type="Gene3D" id="2.130.10.80">
    <property type="entry name" value="Galactose oxidase/kelch, beta-propeller"/>
    <property type="match status" value="1"/>
</dbReference>
<keyword evidence="1" id="KW-0732">Signal</keyword>
<dbReference type="PANTHER" id="PTHR32208:SF21">
    <property type="entry name" value="LOW QUALITY PROTEIN: ALDEHYDE OXIDASE GLOX-LIKE"/>
    <property type="match status" value="1"/>
</dbReference>
<organism evidence="4 5">
    <name type="scientific">Lophiostoma macrostomum CBS 122681</name>
    <dbReference type="NCBI Taxonomy" id="1314788"/>
    <lineage>
        <taxon>Eukaryota</taxon>
        <taxon>Fungi</taxon>
        <taxon>Dikarya</taxon>
        <taxon>Ascomycota</taxon>
        <taxon>Pezizomycotina</taxon>
        <taxon>Dothideomycetes</taxon>
        <taxon>Pleosporomycetidae</taxon>
        <taxon>Pleosporales</taxon>
        <taxon>Lophiostomataceae</taxon>
        <taxon>Lophiostoma</taxon>
    </lineage>
</organism>
<dbReference type="SUPFAM" id="SSF50965">
    <property type="entry name" value="Galactose oxidase, central domain"/>
    <property type="match status" value="1"/>
</dbReference>
<dbReference type="EMBL" id="MU004471">
    <property type="protein sequence ID" value="KAF2649988.1"/>
    <property type="molecule type" value="Genomic_DNA"/>
</dbReference>
<evidence type="ECO:0000313" key="5">
    <source>
        <dbReference type="Proteomes" id="UP000799324"/>
    </source>
</evidence>
<evidence type="ECO:0000313" key="4">
    <source>
        <dbReference type="EMBL" id="KAF2649988.1"/>
    </source>
</evidence>
<dbReference type="Proteomes" id="UP000799324">
    <property type="component" value="Unassembled WGS sequence"/>
</dbReference>
<dbReference type="AlphaFoldDB" id="A0A6A6SU65"/>
<name>A0A6A6SU65_9PLEO</name>
<dbReference type="Gene3D" id="2.60.40.10">
    <property type="entry name" value="Immunoglobulins"/>
    <property type="match status" value="1"/>
</dbReference>
<proteinExistence type="predicted"/>
<dbReference type="Pfam" id="PF07250">
    <property type="entry name" value="Glyoxal_oxid_N"/>
    <property type="match status" value="1"/>
</dbReference>
<accession>A0A6A6SU65</accession>
<protein>
    <submittedName>
        <fullName evidence="4">Copper radical oxidase</fullName>
    </submittedName>
</protein>
<keyword evidence="5" id="KW-1185">Reference proteome</keyword>
<evidence type="ECO:0000259" key="3">
    <source>
        <dbReference type="Pfam" id="PF09118"/>
    </source>
</evidence>
<gene>
    <name evidence="4" type="ORF">K491DRAFT_732726</name>
</gene>
<sequence length="744" mass="80942">MDTPQQRGKWSEPFDLPNVGAHAHLLHTGRMLMWGRRDTPEQSMNVFPANPPVPGPNAKPADPATCTPFLLETKSQKSTTIKQPTMPDGKTNANLFCSGHTFQPDGTLLVAGGHITDGQGLDQTSVYDPDGGPNGTWKAGPKMGKGRWYPTVTALPTGAALLTSGSYRDIKADKNLNNTDVQQWSKEGIASVTSMPNTPFPLFPRIHVASSGKVYMESPPDIMSLDLASGNRQWNPVKDIIQRPGGDYGCSVMYEKDKVLFVGGGTPPMARADVLNLSDPIKIKWDSTNDMNFQRRQHNATVLPDGSVLVTGGTRGDGVGAAVNINDVRFNDLRPGRPVHIAELWNPKTGEWTMMASEQTDRCYHSTAVLLPDGRVLSAGGGEFQLGEAANDPQDSHRDAQFFSPPYLFQPGPRPQIKSISKDVIECASVFDVSTNMLEQIKTISLIGLSSVTHSINTGQRLNFLTFTKKDGLLKVDAPPNARSCPPGYHMLFILTDQGIPSEAKIVRIVATAEASTRHQRFTAKLVSENNQPPTVLDMRTQVRQEANGTRVEIGITPTCPYGLSACWGGAFKALSNLDGVEQVDPIPHASGSTASVFLKDAGLPNLDLWTKQFHSYVRETYSLRGFEATLTGTVAVRDNSIVLAADEARPEVRLVPLQPEGKVQWDKFAGRPQRITEEEAITYNSLTQWSSSDSGGLVTVTGPMVCPPKPSEVDQVKPVARTTGYGRFVSRRWCVSVYVSQPA</sequence>
<dbReference type="CDD" id="cd02851">
    <property type="entry name" value="E_set_GO_C"/>
    <property type="match status" value="1"/>
</dbReference>
<dbReference type="InterPro" id="IPR015202">
    <property type="entry name" value="GO-like_E_set"/>
</dbReference>
<dbReference type="SUPFAM" id="SSF81296">
    <property type="entry name" value="E set domains"/>
    <property type="match status" value="1"/>
</dbReference>
<dbReference type="InterPro" id="IPR011043">
    <property type="entry name" value="Gal_Oxase/kelch_b-propeller"/>
</dbReference>
<dbReference type="PANTHER" id="PTHR32208">
    <property type="entry name" value="SECRETED PROTEIN-RELATED"/>
    <property type="match status" value="1"/>
</dbReference>
<dbReference type="InterPro" id="IPR014756">
    <property type="entry name" value="Ig_E-set"/>
</dbReference>
<dbReference type="InterPro" id="IPR013783">
    <property type="entry name" value="Ig-like_fold"/>
</dbReference>
<evidence type="ECO:0000256" key="1">
    <source>
        <dbReference type="ARBA" id="ARBA00022729"/>
    </source>
</evidence>
<dbReference type="InterPro" id="IPR037293">
    <property type="entry name" value="Gal_Oxidase_central_sf"/>
</dbReference>
<evidence type="ECO:0000259" key="2">
    <source>
        <dbReference type="Pfam" id="PF07250"/>
    </source>
</evidence>
<dbReference type="OrthoDB" id="3928325at2759"/>
<dbReference type="InterPro" id="IPR009880">
    <property type="entry name" value="Glyoxal_oxidase_N"/>
</dbReference>
<feature type="domain" description="Glyoxal oxidase N-terminal" evidence="2">
    <location>
        <begin position="22"/>
        <end position="407"/>
    </location>
</feature>
<reference evidence="4" key="1">
    <citation type="journal article" date="2020" name="Stud. Mycol.">
        <title>101 Dothideomycetes genomes: a test case for predicting lifestyles and emergence of pathogens.</title>
        <authorList>
            <person name="Haridas S."/>
            <person name="Albert R."/>
            <person name="Binder M."/>
            <person name="Bloem J."/>
            <person name="Labutti K."/>
            <person name="Salamov A."/>
            <person name="Andreopoulos B."/>
            <person name="Baker S."/>
            <person name="Barry K."/>
            <person name="Bills G."/>
            <person name="Bluhm B."/>
            <person name="Cannon C."/>
            <person name="Castanera R."/>
            <person name="Culley D."/>
            <person name="Daum C."/>
            <person name="Ezra D."/>
            <person name="Gonzalez J."/>
            <person name="Henrissat B."/>
            <person name="Kuo A."/>
            <person name="Liang C."/>
            <person name="Lipzen A."/>
            <person name="Lutzoni F."/>
            <person name="Magnuson J."/>
            <person name="Mondo S."/>
            <person name="Nolan M."/>
            <person name="Ohm R."/>
            <person name="Pangilinan J."/>
            <person name="Park H.-J."/>
            <person name="Ramirez L."/>
            <person name="Alfaro M."/>
            <person name="Sun H."/>
            <person name="Tritt A."/>
            <person name="Yoshinaga Y."/>
            <person name="Zwiers L.-H."/>
            <person name="Turgeon B."/>
            <person name="Goodwin S."/>
            <person name="Spatafora J."/>
            <person name="Crous P."/>
            <person name="Grigoriev I."/>
        </authorList>
    </citation>
    <scope>NUCLEOTIDE SEQUENCE</scope>
    <source>
        <strain evidence="4">CBS 122681</strain>
    </source>
</reference>